<sequence>MQRHFLSVQRHLAVRVLQTAADGVIFHGGNAEHLAHRRQAFDLLIGKLGGIGRLIAFQTGDLSHKLRRHIHRDHHFAVQGLHHAIQAFRQGLRRSGHLGRIFQQNREVEGAFAFGIAPAQRRDGHRRVAFEQDRQRIEQRFGEGLLIQLRILRQLRFRQQRLRLRAVLLTELVPRLTVDVIHFQCEFAAAHILPLQLEAVDGVVHLAVHAFAVLGQRRAAVQRHAVDQRQLFAFDADGQFIEGHFLLADTFVEAGQLGGAVGGQVDEAQLYLLIIFIERIDLPAAGLALQADVFAVAVGVELELTAAEGDFLIAFSVVEGVKDDSRLAVAAVGNARIDGKGGVAFGYLEQRLAGVVFSPAWCGRKPLPAPD</sequence>
<evidence type="ECO:0000313" key="2">
    <source>
        <dbReference type="Proteomes" id="UP000019183"/>
    </source>
</evidence>
<accession>W1DTW7</accession>
<protein>
    <submittedName>
        <fullName evidence="1">Uncharacterized protein</fullName>
    </submittedName>
</protein>
<dbReference type="EMBL" id="CBWK010000758">
    <property type="protein sequence ID" value="CDL12165.1"/>
    <property type="molecule type" value="Genomic_DNA"/>
</dbReference>
<reference evidence="1" key="1">
    <citation type="submission" date="2013-10" db="EMBL/GenBank/DDBJ databases">
        <title>Antibiotic resistance diversity of beta-lactamase producers in the General Hospital Vienna.</title>
        <authorList>
            <person name="Barisic I."/>
            <person name="Mitteregger D."/>
            <person name="Hirschl A.M."/>
            <person name="Noehammer C."/>
            <person name="Wiesinger-Mayr H."/>
        </authorList>
    </citation>
    <scope>NUCLEOTIDE SEQUENCE [LARGE SCALE GENOMIC DNA]</scope>
    <source>
        <strain evidence="1">IS43</strain>
    </source>
</reference>
<keyword evidence="2" id="KW-1185">Reference proteome</keyword>
<proteinExistence type="predicted"/>
<dbReference type="Proteomes" id="UP000019183">
    <property type="component" value="Unassembled WGS sequence"/>
</dbReference>
<comment type="caution">
    <text evidence="1">The sequence shown here is derived from an EMBL/GenBank/DDBJ whole genome shotgun (WGS) entry which is preliminary data.</text>
</comment>
<name>W1DTW7_KLEPN</name>
<dbReference type="AlphaFoldDB" id="W1DTW7"/>
<organism evidence="1 2">
    <name type="scientific">Klebsiella pneumoniae IS43</name>
    <dbReference type="NCBI Taxonomy" id="1432552"/>
    <lineage>
        <taxon>Bacteria</taxon>
        <taxon>Pseudomonadati</taxon>
        <taxon>Pseudomonadota</taxon>
        <taxon>Gammaproteobacteria</taxon>
        <taxon>Enterobacterales</taxon>
        <taxon>Enterobacteriaceae</taxon>
        <taxon>Klebsiella/Raoultella group</taxon>
        <taxon>Klebsiella</taxon>
        <taxon>Klebsiella pneumoniae complex</taxon>
    </lineage>
</organism>
<evidence type="ECO:0000313" key="1">
    <source>
        <dbReference type="EMBL" id="CDL12165.1"/>
    </source>
</evidence>